<dbReference type="InterPro" id="IPR043502">
    <property type="entry name" value="DNA/RNA_pol_sf"/>
</dbReference>
<dbReference type="Gene3D" id="3.30.420.10">
    <property type="entry name" value="Ribonuclease H-like superfamily/Ribonuclease H"/>
    <property type="match status" value="1"/>
</dbReference>
<dbReference type="GO" id="GO:0003676">
    <property type="term" value="F:nucleic acid binding"/>
    <property type="evidence" value="ECO:0007669"/>
    <property type="project" value="InterPro"/>
</dbReference>
<evidence type="ECO:0000259" key="10">
    <source>
        <dbReference type="PROSITE" id="PS50994"/>
    </source>
</evidence>
<evidence type="ECO:0000256" key="7">
    <source>
        <dbReference type="ARBA" id="ARBA00022918"/>
    </source>
</evidence>
<dbReference type="InterPro" id="IPR012337">
    <property type="entry name" value="RNaseH-like_sf"/>
</dbReference>
<feature type="compositionally biased region" description="Basic and acidic residues" evidence="8">
    <location>
        <begin position="1330"/>
        <end position="1339"/>
    </location>
</feature>
<evidence type="ECO:0000313" key="11">
    <source>
        <dbReference type="EMBL" id="KFM64297.1"/>
    </source>
</evidence>
<dbReference type="InterPro" id="IPR041588">
    <property type="entry name" value="Integrase_H2C2"/>
</dbReference>
<dbReference type="GO" id="GO:0016787">
    <property type="term" value="F:hydrolase activity"/>
    <property type="evidence" value="ECO:0007669"/>
    <property type="project" value="UniProtKB-KW"/>
</dbReference>
<dbReference type="PANTHER" id="PTHR37984:SF5">
    <property type="entry name" value="PROTEIN NYNRIN-LIKE"/>
    <property type="match status" value="1"/>
</dbReference>
<dbReference type="FunFam" id="1.10.340.70:FF:000001">
    <property type="entry name" value="Retrovirus-related Pol polyprotein from transposon gypsy-like Protein"/>
    <property type="match status" value="1"/>
</dbReference>
<dbReference type="GO" id="GO:0042575">
    <property type="term" value="C:DNA polymerase complex"/>
    <property type="evidence" value="ECO:0007669"/>
    <property type="project" value="UniProtKB-ARBA"/>
</dbReference>
<dbReference type="InterPro" id="IPR050951">
    <property type="entry name" value="Retrovirus_Pol_polyprotein"/>
</dbReference>
<sequence length="1620" mass="186184">MFSKNTHRMLSPDSGARTKRRGWPQQQEDEPETPAVPVQNPEIAPPGIEGFGYIVQTMRAAMKPAASFDGKTAVINFLEKLDSHFMLYPVHEFQKVALATSALKGQALSWFKCIGKNLLGEPGSPTYTYENFKNSLVKAFPVVRDRARLEAELFSRYQERIEDLSNFILRKIQVFKLLYGSRPDPEIIQVILPRLLPQVQDFIELRNPTTLDRLFELAVQFESRRTADNERRRQFERRSVDFFSLAEAKIDFKGGELTLNMKPIEAKNDKPPQLDLEHLQAEEKEKIQGLVSHFANLFSDVPGFTQVVNHDIDTGDAQPVRQKPYRYDRTKEEIIEHHIKEMLKNKIITPISSSYASPVVLCKKNNDYPITHPKRWRFAIDYRKLNSVTKYPVYPLPIIEEIIRNISSTKYMTTLDLTSGYFQIGVKPEDVHKTAFITKSGTYAFLRMPFGLSGAPATFQRCMDIVLRPVLGKSTFIYLDDIIITSSTLEQHLQDLRKVFSLLNEAGLKINASKCKFAAKELRYLGFKISQKGIETDQSKIVAIRNYPVPKTAKKLSSFLGMCSYYRAFIKDFAKIAEPLLKLKRKKARFSWSAEANLAFQKLKDALTQAPVLKFPEGDKGLEISADASDFAIGAVLSQNGQPVAFFSRTLNETQRNYSATERETLAVLASVQKFRVFFGSSPVTVYTDHAAVTRLYSGKNLSPRLIRWALKLQEYNLIIKHTPGKENVVADALSRINLDENGSVIKIAMLTSKVLDSRETVIAELKKDPEFKNIYNYLADPENFNHPDIVPIRNRAENYELIDGLLFYTKATNENHEYRPVIPASMRLNVLEELHDCAISAHLGIRKTVQRVREAVFFPELQKFTRAYVQSCPTCQLNNYVNFRPAGFLNSIKSEFPNQIIGIDLLGPYPRSKVNKSRYLLVIVDHFSKWLELIPLKRASAKIVVDSILNKYILKYGAPLKVISDNGPQFVSKMFEEMCAKLGIRHLKMVPYRPQSNIAERVNRNVVKIIRSYVKNYHSTWDSHINEFAFALRTAKHDTTQKTPAELFLGRKILTPLDKLFFVQERAEEFKMSDIQKLIREATENIEMAQRKQKLYYDLKRREVKYNVGDEVLKIKHNLSNAPEEKVGKFFPRFEGPFTIEQITGAVVILKRNDGQTLKANVDQIKPFYNRSKMAVFKDSFQDPRQSTSQEDIRQQKQQEPATTASKCQKKKAPPQQRNKNQKGGFKRKSHDAGEQIYERNYERTKRRKQNGQGKPNVSKRTVESSDRCLRSKKRRLQPENQLPEYSRNQDKQRARAQERRAQSTKRPAEQPPLQRKLPRIQRRNFKRKRDEQAPKEQRKTRKLNQATTYSSFKDWAKKRMDDHNKIKPSSPVTTKCVSKVGKARATIGLLLKDNQLGHIRKRTTAKEAWNTLKQYHEKSTLSRQVGLLKMLCNLQYSNKDQMNDHLMKMEAIVDQLVALGEKISKPSFFAFILSSLPENYATLITALETRPEALKKINDLKTNGTWILTDAPEGKATIGCKWVYKSKQQCEGKVFRYKARLVAQGYQQKYGHDYDEVFAPVAKPTTLRMLLTIAGKKCRYYKLGKDAKAYSKVEEYKSVIAYLLYLAVNTRPDTAAAV</sequence>
<dbReference type="Pfam" id="PF07727">
    <property type="entry name" value="RVT_2"/>
    <property type="match status" value="1"/>
</dbReference>
<dbReference type="InterPro" id="IPR013103">
    <property type="entry name" value="RVT_2"/>
</dbReference>
<dbReference type="Pfam" id="PF14223">
    <property type="entry name" value="Retrotran_gag_2"/>
    <property type="match status" value="1"/>
</dbReference>
<dbReference type="CDD" id="cd01647">
    <property type="entry name" value="RT_LTR"/>
    <property type="match status" value="1"/>
</dbReference>
<evidence type="ECO:0000256" key="8">
    <source>
        <dbReference type="SAM" id="MobiDB-lite"/>
    </source>
</evidence>
<dbReference type="Gene3D" id="1.10.340.70">
    <property type="match status" value="1"/>
</dbReference>
<reference evidence="11 12" key="1">
    <citation type="submission" date="2013-11" db="EMBL/GenBank/DDBJ databases">
        <title>Genome sequencing of Stegodyphus mimosarum.</title>
        <authorList>
            <person name="Bechsgaard J."/>
        </authorList>
    </citation>
    <scope>NUCLEOTIDE SEQUENCE [LARGE SCALE GENOMIC DNA]</scope>
</reference>
<dbReference type="EC" id="2.7.7.49" evidence="1"/>
<feature type="compositionally biased region" description="Basic and acidic residues" evidence="8">
    <location>
        <begin position="1289"/>
        <end position="1303"/>
    </location>
</feature>
<evidence type="ECO:0000256" key="3">
    <source>
        <dbReference type="ARBA" id="ARBA00022695"/>
    </source>
</evidence>
<dbReference type="InterPro" id="IPR000477">
    <property type="entry name" value="RT_dom"/>
</dbReference>
<dbReference type="GO" id="GO:0004519">
    <property type="term" value="F:endonuclease activity"/>
    <property type="evidence" value="ECO:0007669"/>
    <property type="project" value="UniProtKB-KW"/>
</dbReference>
<organism evidence="11 12">
    <name type="scientific">Stegodyphus mimosarum</name>
    <name type="common">African social velvet spider</name>
    <dbReference type="NCBI Taxonomy" id="407821"/>
    <lineage>
        <taxon>Eukaryota</taxon>
        <taxon>Metazoa</taxon>
        <taxon>Ecdysozoa</taxon>
        <taxon>Arthropoda</taxon>
        <taxon>Chelicerata</taxon>
        <taxon>Arachnida</taxon>
        <taxon>Araneae</taxon>
        <taxon>Araneomorphae</taxon>
        <taxon>Entelegynae</taxon>
        <taxon>Eresoidea</taxon>
        <taxon>Eresidae</taxon>
        <taxon>Stegodyphus</taxon>
    </lineage>
</organism>
<dbReference type="STRING" id="407821.A0A087TGQ8"/>
<evidence type="ECO:0000256" key="6">
    <source>
        <dbReference type="ARBA" id="ARBA00022801"/>
    </source>
</evidence>
<dbReference type="FunFam" id="3.30.420.10:FF:000032">
    <property type="entry name" value="Retrovirus-related Pol polyprotein from transposon 297-like Protein"/>
    <property type="match status" value="1"/>
</dbReference>
<dbReference type="Pfam" id="PF17921">
    <property type="entry name" value="Integrase_H2C2"/>
    <property type="match status" value="1"/>
</dbReference>
<dbReference type="EMBL" id="KK115152">
    <property type="protein sequence ID" value="KFM64297.1"/>
    <property type="molecule type" value="Genomic_DNA"/>
</dbReference>
<keyword evidence="5" id="KW-0255">Endonuclease</keyword>
<proteinExistence type="predicted"/>
<name>A0A087TGQ8_STEMI</name>
<evidence type="ECO:0000256" key="4">
    <source>
        <dbReference type="ARBA" id="ARBA00022722"/>
    </source>
</evidence>
<dbReference type="InterPro" id="IPR043128">
    <property type="entry name" value="Rev_trsase/Diguanyl_cyclase"/>
</dbReference>
<dbReference type="InterPro" id="IPR041373">
    <property type="entry name" value="RT_RNaseH"/>
</dbReference>
<feature type="region of interest" description="Disordered" evidence="8">
    <location>
        <begin position="1"/>
        <end position="43"/>
    </location>
</feature>
<dbReference type="PROSITE" id="PS50994">
    <property type="entry name" value="INTEGRASE"/>
    <property type="match status" value="1"/>
</dbReference>
<keyword evidence="6" id="KW-0378">Hydrolase</keyword>
<evidence type="ECO:0000256" key="2">
    <source>
        <dbReference type="ARBA" id="ARBA00022679"/>
    </source>
</evidence>
<feature type="compositionally biased region" description="Basic and acidic residues" evidence="8">
    <location>
        <begin position="1232"/>
        <end position="1245"/>
    </location>
</feature>
<dbReference type="GO" id="GO:0003964">
    <property type="term" value="F:RNA-directed DNA polymerase activity"/>
    <property type="evidence" value="ECO:0007669"/>
    <property type="project" value="UniProtKB-KW"/>
</dbReference>
<gene>
    <name evidence="11" type="ORF">X975_17282</name>
</gene>
<dbReference type="InterPro" id="IPR036397">
    <property type="entry name" value="RNaseH_sf"/>
</dbReference>
<dbReference type="PROSITE" id="PS50878">
    <property type="entry name" value="RT_POL"/>
    <property type="match status" value="1"/>
</dbReference>
<feature type="non-terminal residue" evidence="11">
    <location>
        <position position="1620"/>
    </location>
</feature>
<feature type="compositionally biased region" description="Basic residues" evidence="8">
    <location>
        <begin position="1318"/>
        <end position="1329"/>
    </location>
</feature>
<keyword evidence="2" id="KW-0808">Transferase</keyword>
<dbReference type="Gene3D" id="3.30.70.270">
    <property type="match status" value="2"/>
</dbReference>
<dbReference type="SUPFAM" id="SSF53098">
    <property type="entry name" value="Ribonuclease H-like"/>
    <property type="match status" value="1"/>
</dbReference>
<dbReference type="CDD" id="cd09274">
    <property type="entry name" value="RNase_HI_RT_Ty3"/>
    <property type="match status" value="1"/>
</dbReference>
<dbReference type="PANTHER" id="PTHR37984">
    <property type="entry name" value="PROTEIN CBG26694"/>
    <property type="match status" value="1"/>
</dbReference>
<evidence type="ECO:0000313" key="12">
    <source>
        <dbReference type="Proteomes" id="UP000054359"/>
    </source>
</evidence>
<evidence type="ECO:0000256" key="1">
    <source>
        <dbReference type="ARBA" id="ARBA00012493"/>
    </source>
</evidence>
<dbReference type="Proteomes" id="UP000054359">
    <property type="component" value="Unassembled WGS sequence"/>
</dbReference>
<dbReference type="GO" id="GO:0015074">
    <property type="term" value="P:DNA integration"/>
    <property type="evidence" value="ECO:0007669"/>
    <property type="project" value="InterPro"/>
</dbReference>
<dbReference type="OrthoDB" id="6782628at2759"/>
<feature type="domain" description="Reverse transcriptase" evidence="9">
    <location>
        <begin position="343"/>
        <end position="529"/>
    </location>
</feature>
<evidence type="ECO:0000256" key="5">
    <source>
        <dbReference type="ARBA" id="ARBA00022759"/>
    </source>
</evidence>
<feature type="domain" description="Integrase catalytic" evidence="10">
    <location>
        <begin position="894"/>
        <end position="1053"/>
    </location>
</feature>
<dbReference type="FunFam" id="3.30.70.270:FF:000020">
    <property type="entry name" value="Transposon Tf2-6 polyprotein-like Protein"/>
    <property type="match status" value="1"/>
</dbReference>
<keyword evidence="4" id="KW-0540">Nuclease</keyword>
<keyword evidence="12" id="KW-1185">Reference proteome</keyword>
<feature type="compositionally biased region" description="Basic and acidic residues" evidence="8">
    <location>
        <begin position="1262"/>
        <end position="1271"/>
    </location>
</feature>
<feature type="compositionally biased region" description="Polar residues" evidence="8">
    <location>
        <begin position="1199"/>
        <end position="1208"/>
    </location>
</feature>
<accession>A0A087TGQ8</accession>
<dbReference type="Pfam" id="PF00665">
    <property type="entry name" value="rve"/>
    <property type="match status" value="1"/>
</dbReference>
<keyword evidence="7" id="KW-0695">RNA-directed DNA polymerase</keyword>
<evidence type="ECO:0000259" key="9">
    <source>
        <dbReference type="PROSITE" id="PS50878"/>
    </source>
</evidence>
<dbReference type="SUPFAM" id="SSF56672">
    <property type="entry name" value="DNA/RNA polymerases"/>
    <property type="match status" value="1"/>
</dbReference>
<feature type="compositionally biased region" description="Polar residues" evidence="8">
    <location>
        <begin position="1252"/>
        <end position="1261"/>
    </location>
</feature>
<dbReference type="Pfam" id="PF00078">
    <property type="entry name" value="RVT_1"/>
    <property type="match status" value="1"/>
</dbReference>
<feature type="region of interest" description="Disordered" evidence="8">
    <location>
        <begin position="1181"/>
        <end position="1350"/>
    </location>
</feature>
<dbReference type="Pfam" id="PF17917">
    <property type="entry name" value="RT_RNaseH"/>
    <property type="match status" value="1"/>
</dbReference>
<protein>
    <recommendedName>
        <fullName evidence="1">RNA-directed DNA polymerase</fullName>
        <ecNumber evidence="1">2.7.7.49</ecNumber>
    </recommendedName>
</protein>
<dbReference type="Gene3D" id="3.10.10.10">
    <property type="entry name" value="HIV Type 1 Reverse Transcriptase, subunit A, domain 1"/>
    <property type="match status" value="1"/>
</dbReference>
<keyword evidence="3" id="KW-0548">Nucleotidyltransferase</keyword>
<dbReference type="InterPro" id="IPR001584">
    <property type="entry name" value="Integrase_cat-core"/>
</dbReference>